<keyword evidence="1" id="KW-1133">Transmembrane helix</keyword>
<reference evidence="2 3" key="1">
    <citation type="submission" date="2015-01" db="EMBL/GenBank/DDBJ databases">
        <title>Evolution of Trichinella species and genotypes.</title>
        <authorList>
            <person name="Korhonen P.K."/>
            <person name="Edoardo P."/>
            <person name="Giuseppe L.R."/>
            <person name="Gasser R.B."/>
        </authorList>
    </citation>
    <scope>NUCLEOTIDE SEQUENCE [LARGE SCALE GENOMIC DNA]</scope>
    <source>
        <strain evidence="2">ISS417</strain>
    </source>
</reference>
<gene>
    <name evidence="2" type="ORF">T05_10610</name>
</gene>
<organism evidence="2 3">
    <name type="scientific">Trichinella murrelli</name>
    <dbReference type="NCBI Taxonomy" id="144512"/>
    <lineage>
        <taxon>Eukaryota</taxon>
        <taxon>Metazoa</taxon>
        <taxon>Ecdysozoa</taxon>
        <taxon>Nematoda</taxon>
        <taxon>Enoplea</taxon>
        <taxon>Dorylaimia</taxon>
        <taxon>Trichinellida</taxon>
        <taxon>Trichinellidae</taxon>
        <taxon>Trichinella</taxon>
    </lineage>
</organism>
<keyword evidence="3" id="KW-1185">Reference proteome</keyword>
<dbReference type="EMBL" id="JYDJ01000039">
    <property type="protein sequence ID" value="KRX47702.1"/>
    <property type="molecule type" value="Genomic_DNA"/>
</dbReference>
<dbReference type="AlphaFoldDB" id="A0A0V0U8Q2"/>
<evidence type="ECO:0000256" key="1">
    <source>
        <dbReference type="SAM" id="Phobius"/>
    </source>
</evidence>
<accession>A0A0V0U8Q2</accession>
<dbReference type="Proteomes" id="UP000055048">
    <property type="component" value="Unassembled WGS sequence"/>
</dbReference>
<feature type="transmembrane region" description="Helical" evidence="1">
    <location>
        <begin position="65"/>
        <end position="85"/>
    </location>
</feature>
<evidence type="ECO:0000313" key="3">
    <source>
        <dbReference type="Proteomes" id="UP000055048"/>
    </source>
</evidence>
<sequence>MSNAQFCIRKYSRRQNKWHGMIMLKEIPFRGFDALAMCNRNNRISFKLIAVYSVGLFSKVKLKEAVLLLICYLLAILRLTAYAIYVNTLEQSPYGLSDREYHEKL</sequence>
<proteinExistence type="predicted"/>
<evidence type="ECO:0000313" key="2">
    <source>
        <dbReference type="EMBL" id="KRX47702.1"/>
    </source>
</evidence>
<name>A0A0V0U8Q2_9BILA</name>
<comment type="caution">
    <text evidence="2">The sequence shown here is derived from an EMBL/GenBank/DDBJ whole genome shotgun (WGS) entry which is preliminary data.</text>
</comment>
<protein>
    <submittedName>
        <fullName evidence="2">Uncharacterized protein</fullName>
    </submittedName>
</protein>
<keyword evidence="1" id="KW-0472">Membrane</keyword>
<keyword evidence="1" id="KW-0812">Transmembrane</keyword>